<dbReference type="CDD" id="cd08180">
    <property type="entry name" value="PDD"/>
    <property type="match status" value="1"/>
</dbReference>
<feature type="domain" description="Fe-containing alcohol dehydrogenase-like C-terminal" evidence="3">
    <location>
        <begin position="171"/>
        <end position="375"/>
    </location>
</feature>
<accession>A0ABR7ISL9</accession>
<dbReference type="Pfam" id="PF00465">
    <property type="entry name" value="Fe-ADH"/>
    <property type="match status" value="1"/>
</dbReference>
<dbReference type="PANTHER" id="PTHR11496">
    <property type="entry name" value="ALCOHOL DEHYDROGENASE"/>
    <property type="match status" value="1"/>
</dbReference>
<dbReference type="Gene3D" id="1.20.1090.10">
    <property type="entry name" value="Dehydroquinate synthase-like - alpha domain"/>
    <property type="match status" value="1"/>
</dbReference>
<keyword evidence="5" id="KW-1185">Reference proteome</keyword>
<comment type="caution">
    <text evidence="4">The sequence shown here is derived from an EMBL/GenBank/DDBJ whole genome shotgun (WGS) entry which is preliminary data.</text>
</comment>
<feature type="domain" description="Alcohol dehydrogenase iron-type/glycerol dehydrogenase GldA" evidence="2">
    <location>
        <begin position="9"/>
        <end position="160"/>
    </location>
</feature>
<keyword evidence="1" id="KW-0560">Oxidoreductase</keyword>
<evidence type="ECO:0000259" key="3">
    <source>
        <dbReference type="Pfam" id="PF25137"/>
    </source>
</evidence>
<dbReference type="RefSeq" id="WP_186996795.1">
    <property type="nucleotide sequence ID" value="NZ_JACOQK010000001.1"/>
</dbReference>
<gene>
    <name evidence="4" type="ORF">H8Z77_08925</name>
</gene>
<sequence length="383" mass="41391">MSSFAVKTKVFSGVDAFEYLKGYPIQNVYIITDPFAASSGMIKNLTDVLDQMGAKYTVFSDVVADPPMNVIIDGIAQAMEVKPDSIMAMGGGSAIDTAKAISYFYMKIAQVPKPFCVAIPTTSGTGSEVTAFAVVSDKEKNVKYPLVDDIMLPDVAILNPKLTLSVPPAVTADTGMDVLTHAIEAYVSTGATDFSDTLAEKAVQIIFKYLPMAYDNGNDIHAREKLHNASCMAGMAFNNANLGINHSIAHAIGAKFHVPHGRANAIILPYIIAFNAGMRVISKEDCSYAMRKYAKLAHLMGVGAGSNRQSVKNFIQLVEGLIDALGIPVSLRDQDINEDDYKGFRNIIAENAMADACTPSNPRVPTTHQIRELLDMCYYHTAL</sequence>
<dbReference type="EMBL" id="JACOQK010000001">
    <property type="protein sequence ID" value="MBC5788139.1"/>
    <property type="molecule type" value="Genomic_DNA"/>
</dbReference>
<dbReference type="InterPro" id="IPR039697">
    <property type="entry name" value="Alcohol_dehydrogenase_Fe"/>
</dbReference>
<evidence type="ECO:0000313" key="4">
    <source>
        <dbReference type="EMBL" id="MBC5788139.1"/>
    </source>
</evidence>
<dbReference type="PANTHER" id="PTHR11496:SF83">
    <property type="entry name" value="HYDROXYACID-OXOACID TRANSHYDROGENASE, MITOCHONDRIAL"/>
    <property type="match status" value="1"/>
</dbReference>
<name>A0ABR7ISL9_9CLOT</name>
<evidence type="ECO:0000256" key="1">
    <source>
        <dbReference type="ARBA" id="ARBA00023002"/>
    </source>
</evidence>
<dbReference type="Proteomes" id="UP000649151">
    <property type="component" value="Unassembled WGS sequence"/>
</dbReference>
<protein>
    <submittedName>
        <fullName evidence="4">Iron-containing alcohol dehydrogenase</fullName>
    </submittedName>
</protein>
<evidence type="ECO:0000259" key="2">
    <source>
        <dbReference type="Pfam" id="PF00465"/>
    </source>
</evidence>
<dbReference type="SUPFAM" id="SSF56796">
    <property type="entry name" value="Dehydroquinate synthase-like"/>
    <property type="match status" value="1"/>
</dbReference>
<reference evidence="4 5" key="1">
    <citation type="submission" date="2020-08" db="EMBL/GenBank/DDBJ databases">
        <title>Genome public.</title>
        <authorList>
            <person name="Liu C."/>
            <person name="Sun Q."/>
        </authorList>
    </citation>
    <scope>NUCLEOTIDE SEQUENCE [LARGE SCALE GENOMIC DNA]</scope>
    <source>
        <strain evidence="4 5">NSJ-27</strain>
    </source>
</reference>
<evidence type="ECO:0000313" key="5">
    <source>
        <dbReference type="Proteomes" id="UP000649151"/>
    </source>
</evidence>
<dbReference type="InterPro" id="IPR001670">
    <property type="entry name" value="ADH_Fe/GldA"/>
</dbReference>
<dbReference type="InterPro" id="IPR056798">
    <property type="entry name" value="ADH_Fe_C"/>
</dbReference>
<proteinExistence type="predicted"/>
<dbReference type="Pfam" id="PF25137">
    <property type="entry name" value="ADH_Fe_C"/>
    <property type="match status" value="1"/>
</dbReference>
<organism evidence="4 5">
    <name type="scientific">Clostridium facile</name>
    <dbReference type="NCBI Taxonomy" id="2763035"/>
    <lineage>
        <taxon>Bacteria</taxon>
        <taxon>Bacillati</taxon>
        <taxon>Bacillota</taxon>
        <taxon>Clostridia</taxon>
        <taxon>Eubacteriales</taxon>
        <taxon>Clostridiaceae</taxon>
        <taxon>Clostridium</taxon>
    </lineage>
</organism>
<dbReference type="Gene3D" id="3.40.50.1970">
    <property type="match status" value="1"/>
</dbReference>